<protein>
    <submittedName>
        <fullName evidence="1">Unannotated protein</fullName>
    </submittedName>
</protein>
<dbReference type="Gene3D" id="3.40.50.300">
    <property type="entry name" value="P-loop containing nucleotide triphosphate hydrolases"/>
    <property type="match status" value="1"/>
</dbReference>
<accession>A0A6J5YLD9</accession>
<dbReference type="PANTHER" id="PTHR36451:SF1">
    <property type="entry name" value="OMEGA-HYDROXY-BETA-DIHYDROMENAQUINONE-9 SULFOTRANSFERASE STF3"/>
    <property type="match status" value="1"/>
</dbReference>
<gene>
    <name evidence="1" type="ORF">UFOPK1392_02250</name>
</gene>
<proteinExistence type="predicted"/>
<dbReference type="SUPFAM" id="SSF52540">
    <property type="entry name" value="P-loop containing nucleoside triphosphate hydrolases"/>
    <property type="match status" value="1"/>
</dbReference>
<name>A0A6J5YLD9_9ZZZZ</name>
<reference evidence="1" key="1">
    <citation type="submission" date="2020-05" db="EMBL/GenBank/DDBJ databases">
        <authorList>
            <person name="Chiriac C."/>
            <person name="Salcher M."/>
            <person name="Ghai R."/>
            <person name="Kavagutti S V."/>
        </authorList>
    </citation>
    <scope>NUCLEOTIDE SEQUENCE</scope>
</reference>
<dbReference type="Pfam" id="PF13469">
    <property type="entry name" value="Sulfotransfer_3"/>
    <property type="match status" value="1"/>
</dbReference>
<dbReference type="InterPro" id="IPR052736">
    <property type="entry name" value="Stf3_sulfotransferase"/>
</dbReference>
<evidence type="ECO:0000313" key="1">
    <source>
        <dbReference type="EMBL" id="CAB4324479.1"/>
    </source>
</evidence>
<dbReference type="PANTHER" id="PTHR36451">
    <property type="entry name" value="PAPS-DEPENDENT SULFOTRANSFERASE STF3"/>
    <property type="match status" value="1"/>
</dbReference>
<dbReference type="EMBL" id="CAEMXZ010000155">
    <property type="protein sequence ID" value="CAB4324479.1"/>
    <property type="molecule type" value="Genomic_DNA"/>
</dbReference>
<organism evidence="1">
    <name type="scientific">freshwater metagenome</name>
    <dbReference type="NCBI Taxonomy" id="449393"/>
    <lineage>
        <taxon>unclassified sequences</taxon>
        <taxon>metagenomes</taxon>
        <taxon>ecological metagenomes</taxon>
    </lineage>
</organism>
<sequence length="390" mass="44439">MTDLSKLDVDEVLAESSRRTGGLTDLGDGPFVEPLGLFMESLHRDAQLNDLGALIASERALMHTVNRLNYIEDRKRFPNIAQQRIVKPVFIIGMPRTGTTILHDILAKDPANRAPMTWETMFPSPPPQRATFRTDPRIAQCAALFPAQQEQNPGFEAIHPTGPELTQECVVMMGEAMCTPLFHNQFRVPTFEDWVDLEADWSHVYDFHHMQLQHLQSGYEGDRWVLKTGAHLWGLEHLLSTYPDARIVFTHRDPVKSMTSYASLTSKVRAVGSDHVDPAEVASDWIPRLQRVLTRSIRIRAEREYPDAVFHDMMFRDFITDQFGVVEQIYDALDMPMSSEGASAMQAFIDANPPGVHGVHRYTPEEYSIDPARVRADFREYIEHFELPPE</sequence>
<dbReference type="InterPro" id="IPR027417">
    <property type="entry name" value="P-loop_NTPase"/>
</dbReference>
<dbReference type="AlphaFoldDB" id="A0A6J5YLD9"/>